<evidence type="ECO:0000313" key="4">
    <source>
        <dbReference type="Proteomes" id="UP000317990"/>
    </source>
</evidence>
<feature type="domain" description="YhaN AAA" evidence="2">
    <location>
        <begin position="1"/>
        <end position="207"/>
    </location>
</feature>
<dbReference type="EMBL" id="SRMO01000065">
    <property type="protein sequence ID" value="TGG92313.1"/>
    <property type="molecule type" value="Genomic_DNA"/>
</dbReference>
<evidence type="ECO:0000259" key="2">
    <source>
        <dbReference type="Pfam" id="PF13514"/>
    </source>
</evidence>
<accession>A0A524RNE1</accession>
<dbReference type="PANTHER" id="PTHR41259:SF1">
    <property type="entry name" value="DOUBLE-STRAND BREAK REPAIR RAD50 ATPASE, PUTATIVE-RELATED"/>
    <property type="match status" value="1"/>
</dbReference>
<evidence type="ECO:0000313" key="3">
    <source>
        <dbReference type="EMBL" id="TGG92313.1"/>
    </source>
</evidence>
<sequence>MRIARLDLLRYGRFTDVSIELPRAERDIHIVFGPNEAGKTTSLTAIEDMLFGIHERSPYSFLHSYQTMCIGAVLEGSGNRFEFQRLKKRRDMILGPDGNPLPGDERLLAPFLGGADRDYFDRMFNLSHGRLAEGGRAIIEAKDDVGQMLFAAGTGLADLRERLKKLEDEADKLWAPKAKKRLYHQAQNRWEEAKSRQRKHELSVSEWKEAHETLSNAKETLRKCRKEHEEKSKELKKLVRICHVHAPIRQQHELKGKIA</sequence>
<name>A0A524RNE1_9CHRO</name>
<protein>
    <submittedName>
        <fullName evidence="3">DNA double-strand break repair Rad50 ATPase</fullName>
    </submittedName>
</protein>
<dbReference type="SUPFAM" id="SSF52540">
    <property type="entry name" value="P-loop containing nucleoside triphosphate hydrolases"/>
    <property type="match status" value="1"/>
</dbReference>
<gene>
    <name evidence="3" type="ORF">ERJ67_06290</name>
</gene>
<feature type="non-terminal residue" evidence="3">
    <location>
        <position position="259"/>
    </location>
</feature>
<reference evidence="3 4" key="1">
    <citation type="journal article" date="2019" name="mSystems">
        <title>Life at home and on the roam: Genomic adaptions reflect the dual lifestyle of an intracellular, facultative symbiont.</title>
        <authorList>
            <person name="Burgsdorf I."/>
        </authorList>
    </citation>
    <scope>NUCLEOTIDE SEQUENCE [LARGE SCALE GENOMIC DNA]</scope>
    <source>
        <strain evidence="3">277cV</strain>
    </source>
</reference>
<dbReference type="AlphaFoldDB" id="A0A524RNE1"/>
<evidence type="ECO:0000256" key="1">
    <source>
        <dbReference type="SAM" id="Coils"/>
    </source>
</evidence>
<keyword evidence="1" id="KW-0175">Coiled coil</keyword>
<feature type="coiled-coil region" evidence="1">
    <location>
        <begin position="214"/>
        <end position="241"/>
    </location>
</feature>
<dbReference type="Gene3D" id="3.40.50.300">
    <property type="entry name" value="P-loop containing nucleotide triphosphate hydrolases"/>
    <property type="match status" value="1"/>
</dbReference>
<dbReference type="Pfam" id="PF13514">
    <property type="entry name" value="AAA_27"/>
    <property type="match status" value="1"/>
</dbReference>
<dbReference type="PANTHER" id="PTHR41259">
    <property type="entry name" value="DOUBLE-STRAND BREAK REPAIR RAD50 ATPASE, PUTATIVE-RELATED"/>
    <property type="match status" value="1"/>
</dbReference>
<dbReference type="InterPro" id="IPR027417">
    <property type="entry name" value="P-loop_NTPase"/>
</dbReference>
<dbReference type="InterPro" id="IPR038734">
    <property type="entry name" value="YhaN_AAA"/>
</dbReference>
<proteinExistence type="predicted"/>
<dbReference type="Proteomes" id="UP000317990">
    <property type="component" value="Unassembled WGS sequence"/>
</dbReference>
<comment type="caution">
    <text evidence="3">The sequence shown here is derived from an EMBL/GenBank/DDBJ whole genome shotgun (WGS) entry which is preliminary data.</text>
</comment>
<organism evidence="3 4">
    <name type="scientific">Aphanocapsa feldmannii 277cV</name>
    <dbReference type="NCBI Taxonomy" id="2507553"/>
    <lineage>
        <taxon>Bacteria</taxon>
        <taxon>Bacillati</taxon>
        <taxon>Cyanobacteriota</taxon>
        <taxon>Cyanophyceae</taxon>
        <taxon>Oscillatoriophycideae</taxon>
        <taxon>Chroococcales</taxon>
        <taxon>Microcystaceae</taxon>
        <taxon>Aphanocapsa</taxon>
    </lineage>
</organism>